<dbReference type="Proteomes" id="UP000307173">
    <property type="component" value="Unassembled WGS sequence"/>
</dbReference>
<dbReference type="STRING" id="52247.A0A4T0WXU0"/>
<dbReference type="EMBL" id="SELW01000599">
    <property type="protein sequence ID" value="TID19230.1"/>
    <property type="molecule type" value="Genomic_DNA"/>
</dbReference>
<reference evidence="3 4" key="1">
    <citation type="journal article" date="2019" name="Front. Genet.">
        <title>Whole-Genome Sequencing of the Opportunistic Yeast Pathogen Candida inconspicua Uncovers Its Hybrid Origin.</title>
        <authorList>
            <person name="Mixao V."/>
            <person name="Hansen A.P."/>
            <person name="Saus E."/>
            <person name="Boekhout T."/>
            <person name="Lass-Florl C."/>
            <person name="Gabaldon T."/>
        </authorList>
    </citation>
    <scope>NUCLEOTIDE SEQUENCE [LARGE SCALE GENOMIC DNA]</scope>
    <source>
        <strain evidence="3 4">CBS 180</strain>
    </source>
</reference>
<dbReference type="InterPro" id="IPR057975">
    <property type="entry name" value="TPR_ANAPC2"/>
</dbReference>
<dbReference type="Gene3D" id="3.30.230.130">
    <property type="entry name" value="Cullin, Chain C, Domain 2"/>
    <property type="match status" value="1"/>
</dbReference>
<dbReference type="Pfam" id="PF25773">
    <property type="entry name" value="TPR_ANAPC2"/>
    <property type="match status" value="1"/>
</dbReference>
<dbReference type="OrthoDB" id="5581181at2759"/>
<sequence>MVSLTLHNSTPDSTDDIESLLKWLSTQVLPLNIPKDIHLPEQVHRILQATENSRVFVPVFQRLLYSHANEFEKYFTGQIMDFFVWIERVSSHMGLLYHFFQLGMKERVILRRTEYSIYQGFVEIIWYDLKFYLAELEDYSELRLVANTLTKVNLVDMLDDLVYHVSKMKITNQVKQMYQQTPILDELEQWIIFHLYASLKPLVSDKNCHSLKDTLVYFSKTTLVEKRAENIFELVHLYPESISTLKEIHNCLTVEYEKSFLVEKFIEELNNRLLLPSTNTTEIILYYINTIHSFLIIDHRGVLLDKVARSIRKYLCSRNDTVERIVDGLLNTDESQNKLIELNKELNKGGIHSKELNSLLQLQKRTLNWVPDPVDALPDFQIGKIDDIIESLTSIFENDSVFVDQFVKIFSVDLLKIKNYEISEIIQKLDLLKYKFEESNFSKIDVMINDVKKSKMIDALIKLNNHQDFNIHGMFLSRLFWPNLLSDDSIFLLDPDLKDKLAKYESAFKILQKGREVKLHPKFTTVSLVVDMNGSQRNYEVTLDKYSVLRLIQEMNANVVKVGIIMMKLKMPLQMIKKSVDFWVKEGVLLECDGGWKINE</sequence>
<organism evidence="3 4">
    <name type="scientific">Pichia inconspicua</name>
    <dbReference type="NCBI Taxonomy" id="52247"/>
    <lineage>
        <taxon>Eukaryota</taxon>
        <taxon>Fungi</taxon>
        <taxon>Dikarya</taxon>
        <taxon>Ascomycota</taxon>
        <taxon>Saccharomycotina</taxon>
        <taxon>Pichiomycetes</taxon>
        <taxon>Pichiales</taxon>
        <taxon>Pichiaceae</taxon>
        <taxon>Pichia</taxon>
    </lineage>
</organism>
<dbReference type="InterPro" id="IPR036317">
    <property type="entry name" value="Cullin_homology_sf"/>
</dbReference>
<dbReference type="AlphaFoldDB" id="A0A4T0WXU0"/>
<gene>
    <name evidence="3" type="ORF">CANINC_003800</name>
</gene>
<dbReference type="InterPro" id="IPR044554">
    <property type="entry name" value="ANAPC2"/>
</dbReference>
<dbReference type="InterPro" id="IPR016158">
    <property type="entry name" value="Cullin_homology"/>
</dbReference>
<dbReference type="SUPFAM" id="SSF75632">
    <property type="entry name" value="Cullin homology domain"/>
    <property type="match status" value="1"/>
</dbReference>
<dbReference type="PANTHER" id="PTHR45957:SF1">
    <property type="entry name" value="ANAPHASE-PROMOTING COMPLEX SUBUNIT 2"/>
    <property type="match status" value="1"/>
</dbReference>
<dbReference type="GO" id="GO:0005680">
    <property type="term" value="C:anaphase-promoting complex"/>
    <property type="evidence" value="ECO:0007669"/>
    <property type="project" value="TreeGrafter"/>
</dbReference>
<dbReference type="PANTHER" id="PTHR45957">
    <property type="entry name" value="ANAPHASE-PROMOTING COMPLEX SUBUNIT 2"/>
    <property type="match status" value="1"/>
</dbReference>
<protein>
    <recommendedName>
        <fullName evidence="2">Cullin family profile domain-containing protein</fullName>
    </recommendedName>
</protein>
<keyword evidence="4" id="KW-1185">Reference proteome</keyword>
<comment type="similarity">
    <text evidence="1">Belongs to the cullin family.</text>
</comment>
<comment type="caution">
    <text evidence="3">The sequence shown here is derived from an EMBL/GenBank/DDBJ whole genome shotgun (WGS) entry which is preliminary data.</text>
</comment>
<dbReference type="GO" id="GO:0070979">
    <property type="term" value="P:protein K11-linked ubiquitination"/>
    <property type="evidence" value="ECO:0007669"/>
    <property type="project" value="TreeGrafter"/>
</dbReference>
<evidence type="ECO:0000256" key="1">
    <source>
        <dbReference type="PROSITE-ProRule" id="PRU00330"/>
    </source>
</evidence>
<dbReference type="GO" id="GO:0007091">
    <property type="term" value="P:metaphase/anaphase transition of mitotic cell cycle"/>
    <property type="evidence" value="ECO:0007669"/>
    <property type="project" value="TreeGrafter"/>
</dbReference>
<accession>A0A4T0WXU0</accession>
<proteinExistence type="inferred from homology"/>
<evidence type="ECO:0000313" key="3">
    <source>
        <dbReference type="EMBL" id="TID19230.1"/>
    </source>
</evidence>
<name>A0A4T0WXU0_9ASCO</name>
<dbReference type="PROSITE" id="PS50069">
    <property type="entry name" value="CULLIN_2"/>
    <property type="match status" value="1"/>
</dbReference>
<feature type="domain" description="Cullin family profile" evidence="2">
    <location>
        <begin position="353"/>
        <end position="584"/>
    </location>
</feature>
<evidence type="ECO:0000259" key="2">
    <source>
        <dbReference type="PROSITE" id="PS50069"/>
    </source>
</evidence>
<evidence type="ECO:0000313" key="4">
    <source>
        <dbReference type="Proteomes" id="UP000307173"/>
    </source>
</evidence>